<accession>A0A7C8GUH2</accession>
<evidence type="ECO:0000313" key="4">
    <source>
        <dbReference type="Proteomes" id="UP000480246"/>
    </source>
</evidence>
<dbReference type="SMART" id="SM00091">
    <property type="entry name" value="PAS"/>
    <property type="match status" value="1"/>
</dbReference>
<dbReference type="PROSITE" id="PS50112">
    <property type="entry name" value="PAS"/>
    <property type="match status" value="1"/>
</dbReference>
<protein>
    <submittedName>
        <fullName evidence="3">PAS domain S-box protein</fullName>
    </submittedName>
</protein>
<sequence length="256" mass="28815">MSENISEVDYREVIEYSLDPLIIHTNNRIIYINQAAETFFRTNKEDVMDKSPLDIFQDSSKSAISNRIQAAYDRPAEIIEERIFRWDGTEVDVELYCHPVLLGDTKAIQTYVKDISDNKQYEKRQQDMQKAINELSATIVPVLDEIGILPLTGKIDQDQAAQILEVIPNKVQAQSISYLIIDFSGVYTLDNVVIDNLFRIYNVLSLLGVQPIITGLRPDLAVEATSLNMDLSSFETMATVKEALSSFGLTANLDSA</sequence>
<dbReference type="InterPro" id="IPR051932">
    <property type="entry name" value="Bact_StressResp_Reg"/>
</dbReference>
<evidence type="ECO:0000259" key="2">
    <source>
        <dbReference type="PROSITE" id="PS50801"/>
    </source>
</evidence>
<reference evidence="3 4" key="1">
    <citation type="submission" date="2019-10" db="EMBL/GenBank/DDBJ databases">
        <title>Gracilibacillus sp. nov. isolated from rice seeds.</title>
        <authorList>
            <person name="He S."/>
        </authorList>
    </citation>
    <scope>NUCLEOTIDE SEQUENCE [LARGE SCALE GENOMIC DNA]</scope>
    <source>
        <strain evidence="3 4">TD8</strain>
    </source>
</reference>
<dbReference type="RefSeq" id="WP_153402117.1">
    <property type="nucleotide sequence ID" value="NZ_ML762426.1"/>
</dbReference>
<dbReference type="Proteomes" id="UP000480246">
    <property type="component" value="Unassembled WGS sequence"/>
</dbReference>
<dbReference type="OrthoDB" id="2702602at2"/>
<dbReference type="InterPro" id="IPR036513">
    <property type="entry name" value="STAS_dom_sf"/>
</dbReference>
<proteinExistence type="predicted"/>
<dbReference type="InterPro" id="IPR000014">
    <property type="entry name" value="PAS"/>
</dbReference>
<feature type="domain" description="PAS" evidence="1">
    <location>
        <begin position="6"/>
        <end position="75"/>
    </location>
</feature>
<feature type="domain" description="STAS" evidence="2">
    <location>
        <begin position="136"/>
        <end position="247"/>
    </location>
</feature>
<dbReference type="CDD" id="cd00130">
    <property type="entry name" value="PAS"/>
    <property type="match status" value="1"/>
</dbReference>
<keyword evidence="4" id="KW-1185">Reference proteome</keyword>
<dbReference type="PROSITE" id="PS50801">
    <property type="entry name" value="STAS"/>
    <property type="match status" value="1"/>
</dbReference>
<dbReference type="Gene3D" id="3.30.750.24">
    <property type="entry name" value="STAS domain"/>
    <property type="match status" value="1"/>
</dbReference>
<dbReference type="Gene3D" id="3.30.450.20">
    <property type="entry name" value="PAS domain"/>
    <property type="match status" value="1"/>
</dbReference>
<dbReference type="SUPFAM" id="SSF55785">
    <property type="entry name" value="PYP-like sensor domain (PAS domain)"/>
    <property type="match status" value="1"/>
</dbReference>
<dbReference type="Pfam" id="PF13426">
    <property type="entry name" value="PAS_9"/>
    <property type="match status" value="1"/>
</dbReference>
<dbReference type="Pfam" id="PF01740">
    <property type="entry name" value="STAS"/>
    <property type="match status" value="1"/>
</dbReference>
<dbReference type="PANTHER" id="PTHR33745:SF8">
    <property type="entry name" value="BLUE-LIGHT PHOTORECEPTOR"/>
    <property type="match status" value="1"/>
</dbReference>
<dbReference type="InterPro" id="IPR035965">
    <property type="entry name" value="PAS-like_dom_sf"/>
</dbReference>
<dbReference type="EMBL" id="WEID01000026">
    <property type="protein sequence ID" value="KAB8138201.1"/>
    <property type="molecule type" value="Genomic_DNA"/>
</dbReference>
<dbReference type="NCBIfam" id="TIGR00229">
    <property type="entry name" value="sensory_box"/>
    <property type="match status" value="1"/>
</dbReference>
<dbReference type="CDD" id="cd07041">
    <property type="entry name" value="STAS_RsbR_RsbS_like"/>
    <property type="match status" value="1"/>
</dbReference>
<dbReference type="PANTHER" id="PTHR33745">
    <property type="entry name" value="RSBT ANTAGONIST PROTEIN RSBS-RELATED"/>
    <property type="match status" value="1"/>
</dbReference>
<dbReference type="AlphaFoldDB" id="A0A7C8GUH2"/>
<evidence type="ECO:0000259" key="1">
    <source>
        <dbReference type="PROSITE" id="PS50112"/>
    </source>
</evidence>
<dbReference type="InterPro" id="IPR002645">
    <property type="entry name" value="STAS_dom"/>
</dbReference>
<organism evidence="3 4">
    <name type="scientific">Gracilibacillus oryzae</name>
    <dbReference type="NCBI Taxonomy" id="1672701"/>
    <lineage>
        <taxon>Bacteria</taxon>
        <taxon>Bacillati</taxon>
        <taxon>Bacillota</taxon>
        <taxon>Bacilli</taxon>
        <taxon>Bacillales</taxon>
        <taxon>Bacillaceae</taxon>
        <taxon>Gracilibacillus</taxon>
    </lineage>
</organism>
<name>A0A7C8GUH2_9BACI</name>
<evidence type="ECO:0000313" key="3">
    <source>
        <dbReference type="EMBL" id="KAB8138201.1"/>
    </source>
</evidence>
<gene>
    <name evidence="3" type="ORF">F9U64_06115</name>
</gene>
<comment type="caution">
    <text evidence="3">The sequence shown here is derived from an EMBL/GenBank/DDBJ whole genome shotgun (WGS) entry which is preliminary data.</text>
</comment>
<dbReference type="SUPFAM" id="SSF52091">
    <property type="entry name" value="SpoIIaa-like"/>
    <property type="match status" value="1"/>
</dbReference>